<evidence type="ECO:0000313" key="5">
    <source>
        <dbReference type="Proteomes" id="UP001501447"/>
    </source>
</evidence>
<dbReference type="InterPro" id="IPR029058">
    <property type="entry name" value="AB_hydrolase_fold"/>
</dbReference>
<reference evidence="4 5" key="1">
    <citation type="journal article" date="2019" name="Int. J. Syst. Evol. Microbiol.">
        <title>The Global Catalogue of Microorganisms (GCM) 10K type strain sequencing project: providing services to taxonomists for standard genome sequencing and annotation.</title>
        <authorList>
            <consortium name="The Broad Institute Genomics Platform"/>
            <consortium name="The Broad Institute Genome Sequencing Center for Infectious Disease"/>
            <person name="Wu L."/>
            <person name="Ma J."/>
        </authorList>
    </citation>
    <scope>NUCLEOTIDE SEQUENCE [LARGE SCALE GENOMIC DNA]</scope>
    <source>
        <strain evidence="4 5">JCM 16373</strain>
    </source>
</reference>
<dbReference type="Pfam" id="PF00975">
    <property type="entry name" value="Thioesterase"/>
    <property type="match status" value="1"/>
</dbReference>
<evidence type="ECO:0000313" key="4">
    <source>
        <dbReference type="EMBL" id="GAA2598474.1"/>
    </source>
</evidence>
<dbReference type="PANTHER" id="PTHR11487:SF0">
    <property type="entry name" value="S-ACYL FATTY ACID SYNTHASE THIOESTERASE, MEDIUM CHAIN"/>
    <property type="match status" value="1"/>
</dbReference>
<sequence>MNAYLGVAPGRTAPGEDGEPGAALRLFCFHHAGAGALAFARWKREFTPEVRVLPVRLPGRETRLREPRITEGARLLAELDTHLGPLLEEAPYAFYGHSLGALVAYRFAQHRQRTGQPGPVLLGLGACPPPHLPTPLTEHRGLSDESLLSALNRYGALPSCLFERPRRLSTLLSTTRDDLHLAASLREGAGERLGCPVHAFAGTEDEAVTAAAVAEWRHYAGGTFALHTVPGGHFFVREAVLPELLAAELRHRTPPQPRHARQGNAAHSATHEPTSARAEAARPTAAEPTAAKPTAAEPTAAEPTAAEPTAEKASTRRG</sequence>
<dbReference type="Gene3D" id="3.40.50.1820">
    <property type="entry name" value="alpha/beta hydrolase"/>
    <property type="match status" value="1"/>
</dbReference>
<comment type="caution">
    <text evidence="4">The sequence shown here is derived from an EMBL/GenBank/DDBJ whole genome shotgun (WGS) entry which is preliminary data.</text>
</comment>
<feature type="compositionally biased region" description="Low complexity" evidence="2">
    <location>
        <begin position="272"/>
        <end position="308"/>
    </location>
</feature>
<dbReference type="SUPFAM" id="SSF53474">
    <property type="entry name" value="alpha/beta-Hydrolases"/>
    <property type="match status" value="1"/>
</dbReference>
<feature type="region of interest" description="Disordered" evidence="2">
    <location>
        <begin position="252"/>
        <end position="318"/>
    </location>
</feature>
<keyword evidence="5" id="KW-1185">Reference proteome</keyword>
<dbReference type="InterPro" id="IPR001031">
    <property type="entry name" value="Thioesterase"/>
</dbReference>
<protein>
    <recommendedName>
        <fullName evidence="3">Thioesterase domain-containing protein</fullName>
    </recommendedName>
</protein>
<feature type="domain" description="Thioesterase" evidence="3">
    <location>
        <begin position="25"/>
        <end position="242"/>
    </location>
</feature>
<evidence type="ECO:0000256" key="1">
    <source>
        <dbReference type="ARBA" id="ARBA00007169"/>
    </source>
</evidence>
<gene>
    <name evidence="4" type="ORF">GCM10009863_09780</name>
</gene>
<dbReference type="RefSeq" id="WP_344562525.1">
    <property type="nucleotide sequence ID" value="NZ_BAAARJ010000003.1"/>
</dbReference>
<evidence type="ECO:0000259" key="3">
    <source>
        <dbReference type="Pfam" id="PF00975"/>
    </source>
</evidence>
<name>A0ABN3PRQ0_9ACTN</name>
<organism evidence="4 5">
    <name type="scientific">Streptomyces axinellae</name>
    <dbReference type="NCBI Taxonomy" id="552788"/>
    <lineage>
        <taxon>Bacteria</taxon>
        <taxon>Bacillati</taxon>
        <taxon>Actinomycetota</taxon>
        <taxon>Actinomycetes</taxon>
        <taxon>Kitasatosporales</taxon>
        <taxon>Streptomycetaceae</taxon>
        <taxon>Streptomyces</taxon>
    </lineage>
</organism>
<dbReference type="Proteomes" id="UP001501447">
    <property type="component" value="Unassembled WGS sequence"/>
</dbReference>
<dbReference type="InterPro" id="IPR012223">
    <property type="entry name" value="TEII"/>
</dbReference>
<comment type="similarity">
    <text evidence="1">Belongs to the thioesterase family.</text>
</comment>
<feature type="compositionally biased region" description="Basic and acidic residues" evidence="2">
    <location>
        <begin position="309"/>
        <end position="318"/>
    </location>
</feature>
<evidence type="ECO:0000256" key="2">
    <source>
        <dbReference type="SAM" id="MobiDB-lite"/>
    </source>
</evidence>
<accession>A0ABN3PRQ0</accession>
<dbReference type="PANTHER" id="PTHR11487">
    <property type="entry name" value="THIOESTERASE"/>
    <property type="match status" value="1"/>
</dbReference>
<proteinExistence type="inferred from homology"/>
<dbReference type="EMBL" id="BAAARJ010000003">
    <property type="protein sequence ID" value="GAA2598474.1"/>
    <property type="molecule type" value="Genomic_DNA"/>
</dbReference>